<proteinExistence type="predicted"/>
<dbReference type="VEuPathDB" id="FungiDB:JI435_154280"/>
<dbReference type="OrthoDB" id="10057598at2759"/>
<evidence type="ECO:0000313" key="2">
    <source>
        <dbReference type="Proteomes" id="UP000663193"/>
    </source>
</evidence>
<dbReference type="OMA" id="QQAPVKF"/>
<dbReference type="AlphaFoldDB" id="A0A7U2NP85"/>
<dbReference type="SMART" id="SM01236">
    <property type="entry name" value="Haem_oxygenase_2"/>
    <property type="match status" value="1"/>
</dbReference>
<accession>A0A7U2NP85</accession>
<name>A0A7U2NP85_PHANO</name>
<dbReference type="Pfam" id="PF14518">
    <property type="entry name" value="Haem_oxygenas_2"/>
    <property type="match status" value="1"/>
</dbReference>
<dbReference type="RefSeq" id="XP_001805576.1">
    <property type="nucleotide sequence ID" value="XM_001805524.1"/>
</dbReference>
<protein>
    <submittedName>
        <fullName evidence="1">Uncharacterized protein</fullName>
    </submittedName>
</protein>
<evidence type="ECO:0000313" key="1">
    <source>
        <dbReference type="EMBL" id="QRD05491.1"/>
    </source>
</evidence>
<dbReference type="KEGG" id="pno:SNOG_15428"/>
<keyword evidence="2" id="KW-1185">Reference proteome</keyword>
<reference evidence="2" key="1">
    <citation type="journal article" date="2021" name="BMC Genomics">
        <title>Chromosome-level genome assembly and manually-curated proteome of model necrotroph Parastagonospora nodorum Sn15 reveals a genome-wide trove of candidate effector homologs, and redundancy of virulence-related functions within an accessory chromosome.</title>
        <authorList>
            <person name="Bertazzoni S."/>
            <person name="Jones D.A.B."/>
            <person name="Phan H.T."/>
            <person name="Tan K.-C."/>
            <person name="Hane J.K."/>
        </authorList>
    </citation>
    <scope>NUCLEOTIDE SEQUENCE [LARGE SCALE GENOMIC DNA]</scope>
    <source>
        <strain evidence="2">SN15 / ATCC MYA-4574 / FGSC 10173)</strain>
    </source>
</reference>
<organism evidence="1 2">
    <name type="scientific">Phaeosphaeria nodorum (strain SN15 / ATCC MYA-4574 / FGSC 10173)</name>
    <name type="common">Glume blotch fungus</name>
    <name type="synonym">Parastagonospora nodorum</name>
    <dbReference type="NCBI Taxonomy" id="321614"/>
    <lineage>
        <taxon>Eukaryota</taxon>
        <taxon>Fungi</taxon>
        <taxon>Dikarya</taxon>
        <taxon>Ascomycota</taxon>
        <taxon>Pezizomycotina</taxon>
        <taxon>Dothideomycetes</taxon>
        <taxon>Pleosporomycetidae</taxon>
        <taxon>Pleosporales</taxon>
        <taxon>Pleosporineae</taxon>
        <taxon>Phaeosphaeriaceae</taxon>
        <taxon>Parastagonospora</taxon>
    </lineage>
</organism>
<dbReference type="EMBL" id="CP069040">
    <property type="protein sequence ID" value="QRD05491.1"/>
    <property type="molecule type" value="Genomic_DNA"/>
</dbReference>
<gene>
    <name evidence="1" type="ORF">JI435_154280</name>
</gene>
<sequence>MFSRGISFGMKEPQQGILSIPHYDSERIWNFIENENERVMTQWAEYLESRKLGHGPQLFSTLEGARVWLTQQAPVKLVDGAWLSHVHKITTPFALRGITKYAWQIFSEELGDGDITKHHVHLYRQLLANFGCQLPTNDTAEFISPGRWEGMENEHAWEAAVGQLTISLFPNEFLPEILGFNMHYELITLDTLRAAYELKALGIDPSYFLIHVSIDNADSGHAAMATHTVIRYLEVVRSTEGETALNDAWKRIQTGYAMSHALGSHSTQKQGDMEAPISTLHITVDEGVTSRVIDIMRSKALVSHKCHLQSRARIGGRSLSEWLAPSIWQQPSPQKHLELLTELGNAKPWVIAGASNKSLLIKELQWKGRMFGAFTHSEVVTIREWIDSLGVGMDSSVYWKFTSRKPVMSRDAVMMLDNPAVHHPVVFSSRNNIDPSGLEASSDSESSRTISEIWTEPEAFTLSPDLQSSNLLPLWFAHIGLLENAITTPSQTALPLYASILRLLRAQAGFCIETEIVAGMDELNRSSCLSLVDIGLEILSHADTAGTSPPTCLNDIIMLAETKGIHGETIKLSKDMLYWALQPKKNLSWLLGLAVAFLPVKKAVTRAPELLSKDTRLVLDGIVEREKTCLMDCVNVLNDSDVSECARFIRGYRYGSSALRRCLPTPGHQK</sequence>
<dbReference type="Gene3D" id="1.20.910.10">
    <property type="entry name" value="Heme oxygenase-like"/>
    <property type="match status" value="1"/>
</dbReference>
<dbReference type="Proteomes" id="UP000663193">
    <property type="component" value="Chromosome 18"/>
</dbReference>
<dbReference type="InterPro" id="IPR016084">
    <property type="entry name" value="Haem_Oase-like_multi-hlx"/>
</dbReference>